<reference evidence="7" key="2">
    <citation type="submission" date="2021-01" db="EMBL/GenBank/DDBJ databases">
        <authorList>
            <person name="Schikora-Tamarit M.A."/>
        </authorList>
    </citation>
    <scope>NUCLEOTIDE SEQUENCE</scope>
    <source>
        <strain evidence="7">CBS2887</strain>
    </source>
</reference>
<evidence type="ECO:0000313" key="8">
    <source>
        <dbReference type="Proteomes" id="UP000774326"/>
    </source>
</evidence>
<dbReference type="GO" id="GO:0008270">
    <property type="term" value="F:zinc ion binding"/>
    <property type="evidence" value="ECO:0007669"/>
    <property type="project" value="UniProtKB-KW"/>
</dbReference>
<evidence type="ECO:0000256" key="3">
    <source>
        <dbReference type="ARBA" id="ARBA00022833"/>
    </source>
</evidence>
<dbReference type="OrthoDB" id="8062037at2759"/>
<dbReference type="PROSITE" id="PS50089">
    <property type="entry name" value="ZF_RING_2"/>
    <property type="match status" value="1"/>
</dbReference>
<keyword evidence="3" id="KW-0862">Zinc</keyword>
<accession>A0A9P8QAQ8</accession>
<dbReference type="EMBL" id="JAEUBG010001642">
    <property type="protein sequence ID" value="KAH3686112.1"/>
    <property type="molecule type" value="Genomic_DNA"/>
</dbReference>
<dbReference type="GO" id="GO:0043161">
    <property type="term" value="P:proteasome-mediated ubiquitin-dependent protein catabolic process"/>
    <property type="evidence" value="ECO:0007669"/>
    <property type="project" value="TreeGrafter"/>
</dbReference>
<dbReference type="InterPro" id="IPR013083">
    <property type="entry name" value="Znf_RING/FYVE/PHD"/>
</dbReference>
<dbReference type="SUPFAM" id="SSF57850">
    <property type="entry name" value="RING/U-box"/>
    <property type="match status" value="1"/>
</dbReference>
<feature type="compositionally biased region" description="Low complexity" evidence="5">
    <location>
        <begin position="14"/>
        <end position="55"/>
    </location>
</feature>
<evidence type="ECO:0000256" key="5">
    <source>
        <dbReference type="SAM" id="MobiDB-lite"/>
    </source>
</evidence>
<keyword evidence="2 4" id="KW-0863">Zinc-finger</keyword>
<sequence>VYSLPHSLRTAALPHPHTTQPQSQPQPQTSDTNNANSDSTNTAVTPTTVPPAASTLDRQTQRNMYVSVTYMYTQAQMVNADTPEERVIPVTRTGTILLTVPDIPANRTDSEIGQLVEFAASIALGAIAAHGWTRTQGIKVETFEKFPVLTKDQIQDHTCPICFEDYIIEGPASLESEVESSQKSGDKRKRASGDSELLSSKRPAKKARLSNNTNTTNTSGPISPNNEPSTSSASASTFPSSTRVLSNLNPLIGSSSQSVPAPQYKHVAVKLPCAHVFGRDCLYEWLKTKNSCPLCRKVVHTDTNQGNVPDRVTVPDIESFLSPSTRDRPMVVNFDRDALTLTALPPGLPAVAPAEASDAQPQEAQSPFRSLRRLRNEEVRHELQNLNNINTDSLFPAGVISRR</sequence>
<evidence type="ECO:0000259" key="6">
    <source>
        <dbReference type="PROSITE" id="PS50089"/>
    </source>
</evidence>
<dbReference type="Gene3D" id="3.30.40.10">
    <property type="entry name" value="Zinc/RING finger domain, C3HC4 (zinc finger)"/>
    <property type="match status" value="1"/>
</dbReference>
<dbReference type="SMART" id="SM01197">
    <property type="entry name" value="FANCL_C"/>
    <property type="match status" value="1"/>
</dbReference>
<feature type="non-terminal residue" evidence="7">
    <location>
        <position position="403"/>
    </location>
</feature>
<evidence type="ECO:0000256" key="2">
    <source>
        <dbReference type="ARBA" id="ARBA00022771"/>
    </source>
</evidence>
<name>A0A9P8QAQ8_WICPI</name>
<comment type="caution">
    <text evidence="7">The sequence shown here is derived from an EMBL/GenBank/DDBJ whole genome shotgun (WGS) entry which is preliminary data.</text>
</comment>
<evidence type="ECO:0000313" key="7">
    <source>
        <dbReference type="EMBL" id="KAH3686112.1"/>
    </source>
</evidence>
<feature type="domain" description="RING-type" evidence="6">
    <location>
        <begin position="271"/>
        <end position="296"/>
    </location>
</feature>
<gene>
    <name evidence="7" type="ORF">WICPIJ_002911</name>
</gene>
<proteinExistence type="predicted"/>
<dbReference type="Pfam" id="PF13639">
    <property type="entry name" value="zf-RING_2"/>
    <property type="match status" value="1"/>
</dbReference>
<feature type="compositionally biased region" description="Low complexity" evidence="5">
    <location>
        <begin position="211"/>
        <end position="241"/>
    </location>
</feature>
<dbReference type="PANTHER" id="PTHR22763">
    <property type="entry name" value="RING ZINC FINGER PROTEIN"/>
    <property type="match status" value="1"/>
</dbReference>
<dbReference type="Proteomes" id="UP000774326">
    <property type="component" value="Unassembled WGS sequence"/>
</dbReference>
<evidence type="ECO:0000256" key="1">
    <source>
        <dbReference type="ARBA" id="ARBA00022723"/>
    </source>
</evidence>
<feature type="non-terminal residue" evidence="7">
    <location>
        <position position="1"/>
    </location>
</feature>
<feature type="region of interest" description="Disordered" evidence="5">
    <location>
        <begin position="174"/>
        <end position="241"/>
    </location>
</feature>
<dbReference type="GO" id="GO:0012505">
    <property type="term" value="C:endomembrane system"/>
    <property type="evidence" value="ECO:0007669"/>
    <property type="project" value="TreeGrafter"/>
</dbReference>
<reference evidence="7" key="1">
    <citation type="journal article" date="2021" name="Open Biol.">
        <title>Shared evolutionary footprints suggest mitochondrial oxidative damage underlies multiple complex I losses in fungi.</title>
        <authorList>
            <person name="Schikora-Tamarit M.A."/>
            <person name="Marcet-Houben M."/>
            <person name="Nosek J."/>
            <person name="Gabaldon T."/>
        </authorList>
    </citation>
    <scope>NUCLEOTIDE SEQUENCE</scope>
    <source>
        <strain evidence="7">CBS2887</strain>
    </source>
</reference>
<evidence type="ECO:0000256" key="4">
    <source>
        <dbReference type="PROSITE-ProRule" id="PRU00175"/>
    </source>
</evidence>
<dbReference type="InterPro" id="IPR001841">
    <property type="entry name" value="Znf_RING"/>
</dbReference>
<protein>
    <recommendedName>
        <fullName evidence="6">RING-type domain-containing protein</fullName>
    </recommendedName>
</protein>
<keyword evidence="1" id="KW-0479">Metal-binding</keyword>
<organism evidence="7 8">
    <name type="scientific">Wickerhamomyces pijperi</name>
    <name type="common">Yeast</name>
    <name type="synonym">Pichia pijperi</name>
    <dbReference type="NCBI Taxonomy" id="599730"/>
    <lineage>
        <taxon>Eukaryota</taxon>
        <taxon>Fungi</taxon>
        <taxon>Dikarya</taxon>
        <taxon>Ascomycota</taxon>
        <taxon>Saccharomycotina</taxon>
        <taxon>Saccharomycetes</taxon>
        <taxon>Phaffomycetales</taxon>
        <taxon>Wickerhamomycetaceae</taxon>
        <taxon>Wickerhamomyces</taxon>
    </lineage>
</organism>
<dbReference type="InterPro" id="IPR050731">
    <property type="entry name" value="HRD1_E3_ubiq-ligases"/>
</dbReference>
<keyword evidence="8" id="KW-1185">Reference proteome</keyword>
<dbReference type="GO" id="GO:0061630">
    <property type="term" value="F:ubiquitin protein ligase activity"/>
    <property type="evidence" value="ECO:0007669"/>
    <property type="project" value="TreeGrafter"/>
</dbReference>
<feature type="region of interest" description="Disordered" evidence="5">
    <location>
        <begin position="1"/>
        <end position="60"/>
    </location>
</feature>
<dbReference type="AlphaFoldDB" id="A0A9P8QAQ8"/>